<dbReference type="PROSITE" id="PS50893">
    <property type="entry name" value="ABC_TRANSPORTER_2"/>
    <property type="match status" value="2"/>
</dbReference>
<feature type="transmembrane region" description="Helical" evidence="9">
    <location>
        <begin position="870"/>
        <end position="894"/>
    </location>
</feature>
<name>A0AAD5SX70_9FUNG</name>
<evidence type="ECO:0000313" key="13">
    <source>
        <dbReference type="Proteomes" id="UP001211907"/>
    </source>
</evidence>
<feature type="transmembrane region" description="Helical" evidence="9">
    <location>
        <begin position="89"/>
        <end position="113"/>
    </location>
</feature>
<keyword evidence="3 9" id="KW-0812">Transmembrane</keyword>
<evidence type="ECO:0000256" key="6">
    <source>
        <dbReference type="ARBA" id="ARBA00022840"/>
    </source>
</evidence>
<dbReference type="SUPFAM" id="SSF52540">
    <property type="entry name" value="P-loop containing nucleoside triphosphate hydrolases"/>
    <property type="match status" value="2"/>
</dbReference>
<feature type="transmembrane region" description="Helical" evidence="9">
    <location>
        <begin position="829"/>
        <end position="850"/>
    </location>
</feature>
<comment type="subcellular location">
    <subcellularLocation>
        <location evidence="1">Vacuole membrane</location>
        <topology evidence="1">Multi-pass membrane protein</topology>
    </subcellularLocation>
</comment>
<feature type="domain" description="ABC transporter" evidence="10">
    <location>
        <begin position="450"/>
        <end position="701"/>
    </location>
</feature>
<keyword evidence="2" id="KW-0813">Transport</keyword>
<dbReference type="GO" id="GO:0140359">
    <property type="term" value="F:ABC-type transporter activity"/>
    <property type="evidence" value="ECO:0007669"/>
    <property type="project" value="InterPro"/>
</dbReference>
<proteinExistence type="predicted"/>
<dbReference type="AlphaFoldDB" id="A0AAD5SX70"/>
<dbReference type="InterPro" id="IPR017871">
    <property type="entry name" value="ABC_transporter-like_CS"/>
</dbReference>
<feature type="transmembrane region" description="Helical" evidence="9">
    <location>
        <begin position="318"/>
        <end position="335"/>
    </location>
</feature>
<keyword evidence="5" id="KW-0547">Nucleotide-binding</keyword>
<dbReference type="Pfam" id="PF00005">
    <property type="entry name" value="ABC_tran"/>
    <property type="match status" value="2"/>
</dbReference>
<feature type="transmembrane region" description="Helical" evidence="9">
    <location>
        <begin position="901"/>
        <end position="921"/>
    </location>
</feature>
<dbReference type="PROSITE" id="PS50929">
    <property type="entry name" value="ABC_TM1F"/>
    <property type="match status" value="2"/>
</dbReference>
<dbReference type="GO" id="GO:0000329">
    <property type="term" value="C:fungal-type vacuole membrane"/>
    <property type="evidence" value="ECO:0007669"/>
    <property type="project" value="UniProtKB-ARBA"/>
</dbReference>
<feature type="transmembrane region" description="Helical" evidence="9">
    <location>
        <begin position="134"/>
        <end position="153"/>
    </location>
</feature>
<protein>
    <submittedName>
        <fullName evidence="12">Multidrug resistance-associated protein 1</fullName>
    </submittedName>
</protein>
<evidence type="ECO:0000256" key="4">
    <source>
        <dbReference type="ARBA" id="ARBA00022737"/>
    </source>
</evidence>
<dbReference type="GO" id="GO:0005524">
    <property type="term" value="F:ATP binding"/>
    <property type="evidence" value="ECO:0007669"/>
    <property type="project" value="UniProtKB-KW"/>
</dbReference>
<accession>A0AAD5SX70</accession>
<dbReference type="InterPro" id="IPR036640">
    <property type="entry name" value="ABC1_TM_sf"/>
</dbReference>
<feature type="transmembrane region" description="Helical" evidence="9">
    <location>
        <begin position="790"/>
        <end position="808"/>
    </location>
</feature>
<dbReference type="InterPro" id="IPR027417">
    <property type="entry name" value="P-loop_NTPase"/>
</dbReference>
<feature type="domain" description="ABC transmembrane type-1" evidence="11">
    <location>
        <begin position="746"/>
        <end position="936"/>
    </location>
</feature>
<dbReference type="CDD" id="cd18579">
    <property type="entry name" value="ABC_6TM_ABCC_D1"/>
    <property type="match status" value="1"/>
</dbReference>
<evidence type="ECO:0000259" key="11">
    <source>
        <dbReference type="PROSITE" id="PS50929"/>
    </source>
</evidence>
<dbReference type="PROSITE" id="PS00211">
    <property type="entry name" value="ABC_TRANSPORTER_1"/>
    <property type="match status" value="1"/>
</dbReference>
<feature type="domain" description="ABC transporter" evidence="10">
    <location>
        <begin position="969"/>
        <end position="1202"/>
    </location>
</feature>
<dbReference type="PANTHER" id="PTHR24223">
    <property type="entry name" value="ATP-BINDING CASSETTE SUB-FAMILY C"/>
    <property type="match status" value="1"/>
</dbReference>
<keyword evidence="6" id="KW-0067">ATP-binding</keyword>
<reference evidence="12" key="1">
    <citation type="submission" date="2020-05" db="EMBL/GenBank/DDBJ databases">
        <title>Phylogenomic resolution of chytrid fungi.</title>
        <authorList>
            <person name="Stajich J.E."/>
            <person name="Amses K."/>
            <person name="Simmons R."/>
            <person name="Seto K."/>
            <person name="Myers J."/>
            <person name="Bonds A."/>
            <person name="Quandt C.A."/>
            <person name="Barry K."/>
            <person name="Liu P."/>
            <person name="Grigoriev I."/>
            <person name="Longcore J.E."/>
            <person name="James T.Y."/>
        </authorList>
    </citation>
    <scope>NUCLEOTIDE SEQUENCE</scope>
    <source>
        <strain evidence="12">JEL0513</strain>
    </source>
</reference>
<feature type="transmembrane region" description="Helical" evidence="9">
    <location>
        <begin position="220"/>
        <end position="238"/>
    </location>
</feature>
<feature type="transmembrane region" description="Helical" evidence="9">
    <location>
        <begin position="244"/>
        <end position="264"/>
    </location>
</feature>
<comment type="caution">
    <text evidence="12">The sequence shown here is derived from an EMBL/GenBank/DDBJ whole genome shotgun (WGS) entry which is preliminary data.</text>
</comment>
<dbReference type="InterPro" id="IPR003439">
    <property type="entry name" value="ABC_transporter-like_ATP-bd"/>
</dbReference>
<feature type="domain" description="ABC transmembrane type-1" evidence="11">
    <location>
        <begin position="102"/>
        <end position="382"/>
    </location>
</feature>
<sequence length="1228" mass="135364">MPISSFHVRSQIRWNPVSYITVSWIYPLLQLGNKKPLVETDLPILNEKEQAVHSSQWLDCFMQEASEYSKSWTVERESTSKPPSLLRALLPHIIGVLVFNGFCQAILVALNLTMSLMVGEITNYLDPTYPRSNLLFDNGIGLAFLLFGMQLAATLATNISASLTTVTNIRMSAAITSAVYKKSLKLAAKSRVQFPAGKINTFCSADVANLNQFINVVNQIWTMPIQLVVALYLVSTLMKASTTVAAGVFIGIGSLSALVTPHFGKNMKAYMKGQDRRTFVLREFLYGVKSVKYQALEETIDNKFQAERLEQVKSLRAFYFYFCIFLSITAAQQYLTTPLTIIAYSALGNDMKPATVFVAYSLLNGLAQISGHLSSILNGFIASITSYKRLQEFLVAEEVDFNDGPMFLTVESGQDALAIALESAFFSWENTNNHSQPAAAQKEVKNSKKLSTNDVGIAMSKMSTCIDQELDSDIFKLSDQNLSIKKGSLVAVVGATGSGKSSFLSAITGGMRKIGGKATVYGTIGYCAQEPWIISGTVEDNITLLDTNLNDSCSSAIRACSLEKDLKTLPHGLGTQIGEKGINLSGGQKSRIALGIFGQTVIPGKFTHFFFQARSIAKNPDIFVLDDPLSSLDAHVSNEIFKNTISGPVMKGKTVVIATHLLHILPNVDQVIVMEKGRIVQNGSFAELMKDNTGRLFKTMKDYHLDEKTDKEDERFYEKLSKEIVEIKKEEAIVEDRQVVIGVSALLIFACVDAGTHFHDNAWHGLLQAQLSWFDSQPIGRILNRMTTDVKTISIFLLCLAVSMFLFYRKTYRELKRLNAIMQSPLSAHVSETLSGLSTILAFSAQPIFIAKHLAKLDQANLGTMLFSHVQYWFMLRLDSVGAFVSLALALLGVTGVMDRSFVALALAATMQWSTYLSYLLTAFAEVEAGMVSVERLNHYSHELPHEASRHTPKDTTLSAWPSAGNINVKNLELIYNSRPDTAVIKDLTVKIFAGEKIGIVGRTGSGKSTFVDSLFRLLEASNGTIEIDGVDITTVGLKKLRESVQMIPQNPILFDGTVRSNIDYSSKHTDDEIWYSLESCGMKEYVAELSEKLDSKITEGGSNLSAGQRQLICLAKVMLDKAKILVMDEATSSVDAESDLRIQQLMKTHFKDATVISIAHRLNTIAAFDRVLVLNNGIIAEFDAPHILLSRPESIFGEMVNSTGFSNAAVIREIANNHYHKKLKATD</sequence>
<dbReference type="FunFam" id="3.40.50.300:FF:000630">
    <property type="entry name" value="ATP-binding cassette (ABC) transporter, putative"/>
    <property type="match status" value="1"/>
</dbReference>
<keyword evidence="7 9" id="KW-1133">Transmembrane helix</keyword>
<dbReference type="InterPro" id="IPR044746">
    <property type="entry name" value="ABCC_6TM_D1"/>
</dbReference>
<evidence type="ECO:0000256" key="9">
    <source>
        <dbReference type="SAM" id="Phobius"/>
    </source>
</evidence>
<dbReference type="SUPFAM" id="SSF90123">
    <property type="entry name" value="ABC transporter transmembrane region"/>
    <property type="match status" value="2"/>
</dbReference>
<evidence type="ECO:0000256" key="2">
    <source>
        <dbReference type="ARBA" id="ARBA00022448"/>
    </source>
</evidence>
<evidence type="ECO:0000313" key="12">
    <source>
        <dbReference type="EMBL" id="KAJ3112379.1"/>
    </source>
</evidence>
<dbReference type="Gene3D" id="3.40.50.300">
    <property type="entry name" value="P-loop containing nucleotide triphosphate hydrolases"/>
    <property type="match status" value="2"/>
</dbReference>
<organism evidence="12 13">
    <name type="scientific">Physocladia obscura</name>
    <dbReference type="NCBI Taxonomy" id="109957"/>
    <lineage>
        <taxon>Eukaryota</taxon>
        <taxon>Fungi</taxon>
        <taxon>Fungi incertae sedis</taxon>
        <taxon>Chytridiomycota</taxon>
        <taxon>Chytridiomycota incertae sedis</taxon>
        <taxon>Chytridiomycetes</taxon>
        <taxon>Chytridiales</taxon>
        <taxon>Chytriomycetaceae</taxon>
        <taxon>Physocladia</taxon>
    </lineage>
</organism>
<evidence type="ECO:0000259" key="10">
    <source>
        <dbReference type="PROSITE" id="PS50893"/>
    </source>
</evidence>
<keyword evidence="8 9" id="KW-0472">Membrane</keyword>
<dbReference type="EMBL" id="JADGJH010001548">
    <property type="protein sequence ID" value="KAJ3112379.1"/>
    <property type="molecule type" value="Genomic_DNA"/>
</dbReference>
<dbReference type="GO" id="GO:0016887">
    <property type="term" value="F:ATP hydrolysis activity"/>
    <property type="evidence" value="ECO:0007669"/>
    <property type="project" value="InterPro"/>
</dbReference>
<dbReference type="CDD" id="cd03250">
    <property type="entry name" value="ABCC_MRP_domain1"/>
    <property type="match status" value="1"/>
</dbReference>
<keyword evidence="4" id="KW-0677">Repeat</keyword>
<dbReference type="CDD" id="cd18580">
    <property type="entry name" value="ABC_6TM_ABCC_D2"/>
    <property type="match status" value="1"/>
</dbReference>
<dbReference type="InterPro" id="IPR011527">
    <property type="entry name" value="ABC1_TM_dom"/>
</dbReference>
<evidence type="ECO:0000256" key="1">
    <source>
        <dbReference type="ARBA" id="ARBA00004128"/>
    </source>
</evidence>
<keyword evidence="13" id="KW-1185">Reference proteome</keyword>
<evidence type="ECO:0000256" key="3">
    <source>
        <dbReference type="ARBA" id="ARBA00022692"/>
    </source>
</evidence>
<evidence type="ECO:0000256" key="7">
    <source>
        <dbReference type="ARBA" id="ARBA00022989"/>
    </source>
</evidence>
<dbReference type="SMART" id="SM00382">
    <property type="entry name" value="AAA"/>
    <property type="match status" value="2"/>
</dbReference>
<gene>
    <name evidence="12" type="primary">ABCC1_6</name>
    <name evidence="12" type="ORF">HK100_002353</name>
</gene>
<dbReference type="Pfam" id="PF00664">
    <property type="entry name" value="ABC_membrane"/>
    <property type="match status" value="2"/>
</dbReference>
<dbReference type="PANTHER" id="PTHR24223:SF443">
    <property type="entry name" value="MULTIDRUG-RESISTANCE LIKE PROTEIN 1, ISOFORM I"/>
    <property type="match status" value="1"/>
</dbReference>
<dbReference type="InterPro" id="IPR003593">
    <property type="entry name" value="AAA+_ATPase"/>
</dbReference>
<dbReference type="Gene3D" id="1.20.1560.10">
    <property type="entry name" value="ABC transporter type 1, transmembrane domain"/>
    <property type="match status" value="3"/>
</dbReference>
<evidence type="ECO:0000256" key="5">
    <source>
        <dbReference type="ARBA" id="ARBA00022741"/>
    </source>
</evidence>
<evidence type="ECO:0000256" key="8">
    <source>
        <dbReference type="ARBA" id="ARBA00023136"/>
    </source>
</evidence>
<dbReference type="Proteomes" id="UP001211907">
    <property type="component" value="Unassembled WGS sequence"/>
</dbReference>
<dbReference type="InterPro" id="IPR050173">
    <property type="entry name" value="ABC_transporter_C-like"/>
</dbReference>
<dbReference type="CDD" id="cd03244">
    <property type="entry name" value="ABCC_MRP_domain2"/>
    <property type="match status" value="1"/>
</dbReference>
<dbReference type="InterPro" id="IPR044726">
    <property type="entry name" value="ABCC_6TM_D2"/>
</dbReference>